<keyword evidence="1" id="KW-0863">Zinc-finger</keyword>
<dbReference type="PROSITE" id="PS50089">
    <property type="entry name" value="ZF_RING_2"/>
    <property type="match status" value="1"/>
</dbReference>
<evidence type="ECO:0000256" key="3">
    <source>
        <dbReference type="SAM" id="Phobius"/>
    </source>
</evidence>
<keyword evidence="3" id="KW-1133">Transmembrane helix</keyword>
<comment type="caution">
    <text evidence="5">The sequence shown here is derived from an EMBL/GenBank/DDBJ whole genome shotgun (WGS) entry which is preliminary data.</text>
</comment>
<feature type="compositionally biased region" description="Basic residues" evidence="2">
    <location>
        <begin position="502"/>
        <end position="516"/>
    </location>
</feature>
<dbReference type="SMART" id="SM00184">
    <property type="entry name" value="RING"/>
    <property type="match status" value="1"/>
</dbReference>
<dbReference type="GeneID" id="90038272"/>
<dbReference type="InterPro" id="IPR013083">
    <property type="entry name" value="Znf_RING/FYVE/PHD"/>
</dbReference>
<name>A0ABR1F5X6_9ASCO</name>
<feature type="region of interest" description="Disordered" evidence="2">
    <location>
        <begin position="473"/>
        <end position="523"/>
    </location>
</feature>
<evidence type="ECO:0000313" key="6">
    <source>
        <dbReference type="Proteomes" id="UP001498771"/>
    </source>
</evidence>
<dbReference type="PANTHER" id="PTHR45676:SF41">
    <property type="entry name" value="RING-H2 FINGER PROTEIN ATL66"/>
    <property type="match status" value="1"/>
</dbReference>
<gene>
    <name evidence="5" type="ORF">BZA70DRAFT_279340</name>
</gene>
<keyword evidence="3" id="KW-0812">Transmembrane</keyword>
<organism evidence="5 6">
    <name type="scientific">Myxozyma melibiosi</name>
    <dbReference type="NCBI Taxonomy" id="54550"/>
    <lineage>
        <taxon>Eukaryota</taxon>
        <taxon>Fungi</taxon>
        <taxon>Dikarya</taxon>
        <taxon>Ascomycota</taxon>
        <taxon>Saccharomycotina</taxon>
        <taxon>Lipomycetes</taxon>
        <taxon>Lipomycetales</taxon>
        <taxon>Lipomycetaceae</taxon>
        <taxon>Myxozyma</taxon>
    </lineage>
</organism>
<proteinExistence type="predicted"/>
<sequence length="560" mass="62610">MTRSDSESAYGPSPKMTFGVAVVPNVNSSSAAELQIDILPTDISFGLDWGSAFSFHETSNASGRRKTGFLYVPTFDDSDCDPDNIGEQANVTRVANLPAGYNLIALAPMHEVSCSDKWMDKASQDGADTLIFYDTSDFNSTSLSFDYQTGIGEGTSLIDDIGSFSLSVYYVPGRVGSELLEQLEAYSGNLTGVPHGAELATYYDYRDYVRVVVEIQSVTRHHGTGLWVYVVVAVAILLLVLATTSLAVHLFQARNRRNLRRRMENGEIDLESLGIKRLTVPRAILDSLPIRLYVPATGDSDADQQQEEAAVTAKLQEDVMTLTTTTVAGFNQHSCPICLEDFEPNEALVRQLPCRHVYHVACIDDFLEHHSSLCPLCKQSALPKGYIPPTLRITNATVRRERRMRRARERGMMMDEDDEYYNGDRRHGGGRRLLARPRWLSSGQAHHRRWRRVAPENNGDDDNLELRELARQSTAAAIEPNRIMSPYTDAEEDDDGDETQHRRGRRPTIVQRTRRPARNEPGAVVAADGSVFVVEPGEEDEGLQSGRMKRILRLVFPYMY</sequence>
<keyword evidence="3" id="KW-0472">Membrane</keyword>
<feature type="domain" description="RING-type" evidence="4">
    <location>
        <begin position="335"/>
        <end position="378"/>
    </location>
</feature>
<keyword evidence="1" id="KW-0479">Metal-binding</keyword>
<protein>
    <recommendedName>
        <fullName evidence="4">RING-type domain-containing protein</fullName>
    </recommendedName>
</protein>
<dbReference type="Pfam" id="PF13639">
    <property type="entry name" value="zf-RING_2"/>
    <property type="match status" value="1"/>
</dbReference>
<dbReference type="SUPFAM" id="SSF57850">
    <property type="entry name" value="RING/U-box"/>
    <property type="match status" value="1"/>
</dbReference>
<keyword evidence="6" id="KW-1185">Reference proteome</keyword>
<feature type="region of interest" description="Disordered" evidence="2">
    <location>
        <begin position="445"/>
        <end position="464"/>
    </location>
</feature>
<reference evidence="5 6" key="1">
    <citation type="submission" date="2024-03" db="EMBL/GenBank/DDBJ databases">
        <title>Genome-scale model development and genomic sequencing of the oleaginous clade Lipomyces.</title>
        <authorList>
            <consortium name="Lawrence Berkeley National Laboratory"/>
            <person name="Czajka J.J."/>
            <person name="Han Y."/>
            <person name="Kim J."/>
            <person name="Mondo S.J."/>
            <person name="Hofstad B.A."/>
            <person name="Robles A."/>
            <person name="Haridas S."/>
            <person name="Riley R."/>
            <person name="LaButti K."/>
            <person name="Pangilinan J."/>
            <person name="Andreopoulos W."/>
            <person name="Lipzen A."/>
            <person name="Yan J."/>
            <person name="Wang M."/>
            <person name="Ng V."/>
            <person name="Grigoriev I.V."/>
            <person name="Spatafora J.W."/>
            <person name="Magnuson J.K."/>
            <person name="Baker S.E."/>
            <person name="Pomraning K.R."/>
        </authorList>
    </citation>
    <scope>NUCLEOTIDE SEQUENCE [LARGE SCALE GENOMIC DNA]</scope>
    <source>
        <strain evidence="5 6">Phaff 52-87</strain>
    </source>
</reference>
<evidence type="ECO:0000256" key="1">
    <source>
        <dbReference type="PROSITE-ProRule" id="PRU00175"/>
    </source>
</evidence>
<dbReference type="Proteomes" id="UP001498771">
    <property type="component" value="Unassembled WGS sequence"/>
</dbReference>
<dbReference type="InterPro" id="IPR001841">
    <property type="entry name" value="Znf_RING"/>
</dbReference>
<dbReference type="EMBL" id="JBBJBU010000006">
    <property type="protein sequence ID" value="KAK7205216.1"/>
    <property type="molecule type" value="Genomic_DNA"/>
</dbReference>
<evidence type="ECO:0000313" key="5">
    <source>
        <dbReference type="EMBL" id="KAK7205216.1"/>
    </source>
</evidence>
<dbReference type="Gene3D" id="3.30.40.10">
    <property type="entry name" value="Zinc/RING finger domain, C3HC4 (zinc finger)"/>
    <property type="match status" value="1"/>
</dbReference>
<dbReference type="CDD" id="cd16454">
    <property type="entry name" value="RING-H2_PA-TM-RING"/>
    <property type="match status" value="1"/>
</dbReference>
<accession>A0ABR1F5X6</accession>
<evidence type="ECO:0000256" key="2">
    <source>
        <dbReference type="SAM" id="MobiDB-lite"/>
    </source>
</evidence>
<keyword evidence="1" id="KW-0862">Zinc</keyword>
<feature type="transmembrane region" description="Helical" evidence="3">
    <location>
        <begin position="226"/>
        <end position="251"/>
    </location>
</feature>
<dbReference type="RefSeq" id="XP_064768249.1">
    <property type="nucleotide sequence ID" value="XM_064912760.1"/>
</dbReference>
<dbReference type="PANTHER" id="PTHR45676">
    <property type="entry name" value="RING-H2 FINGER PROTEIN ATL51-RELATED"/>
    <property type="match status" value="1"/>
</dbReference>
<evidence type="ECO:0000259" key="4">
    <source>
        <dbReference type="PROSITE" id="PS50089"/>
    </source>
</evidence>